<dbReference type="InterPro" id="IPR058913">
    <property type="entry name" value="Integrase_dom_put"/>
</dbReference>
<evidence type="ECO:0000313" key="5">
    <source>
        <dbReference type="Proteomes" id="UP000005240"/>
    </source>
</evidence>
<sequence length="345" mass="39284">MNFKEVLFHQCTPVSEPNLFYAPLPTLIFEFICFKPSGSNTVYELLREIDPEGLAQRLRKTCKQRIFRTLGPNHVWACDGHDKLKKYGIIDAWSRKILGMFVHVTNNDPKHIGVYFLQTAAKAGGIPLKVTTDFSSETIDMVAYQMFLSYHHAGISIEEASKRMHFTKSTRNQKIEALWSQMMKHHNQAVIDAIEDQIEHGGYDADNEIEKKRRDHRISLPTVCTPDFSYSTPESFDTTNQLLPVPASHIQEILQEEYLDQELMFTQTPPWFHNEATGNMAALGLRFGDISIGSVWSAYEHMLPYIKRSFPDDQPLPSYGWPPEPTTPTSSDSDSDSEIAGHQSS</sequence>
<reference evidence="3" key="2">
    <citation type="submission" date="2016-05" db="EMBL/GenBank/DDBJ databases">
        <title>Comparative analysis highlights variable genome content of wheat rusts and divergence of the mating loci.</title>
        <authorList>
            <person name="Cuomo C.A."/>
            <person name="Bakkeren G."/>
            <person name="Szabo L."/>
            <person name="Khalil H."/>
            <person name="Joly D."/>
            <person name="Goldberg J."/>
            <person name="Young S."/>
            <person name="Zeng Q."/>
            <person name="Fellers J."/>
        </authorList>
    </citation>
    <scope>NUCLEOTIDE SEQUENCE [LARGE SCALE GENOMIC DNA]</scope>
    <source>
        <strain evidence="3">1-1 BBBD Race 1</strain>
    </source>
</reference>
<dbReference type="EMBL" id="ADAS02000035">
    <property type="protein sequence ID" value="OAV94858.1"/>
    <property type="molecule type" value="Genomic_DNA"/>
</dbReference>
<evidence type="ECO:0000259" key="2">
    <source>
        <dbReference type="Pfam" id="PF24764"/>
    </source>
</evidence>
<evidence type="ECO:0000256" key="1">
    <source>
        <dbReference type="SAM" id="MobiDB-lite"/>
    </source>
</evidence>
<reference evidence="4 5" key="3">
    <citation type="journal article" date="2017" name="G3 (Bethesda)">
        <title>Comparative analysis highlights variable genome content of wheat rusts and divergence of the mating loci.</title>
        <authorList>
            <person name="Cuomo C.A."/>
            <person name="Bakkeren G."/>
            <person name="Khalil H.B."/>
            <person name="Panwar V."/>
            <person name="Joly D."/>
            <person name="Linning R."/>
            <person name="Sakthikumar S."/>
            <person name="Song X."/>
            <person name="Adiconis X."/>
            <person name="Fan L."/>
            <person name="Goldberg J.M."/>
            <person name="Levin J.Z."/>
            <person name="Young S."/>
            <person name="Zeng Q."/>
            <person name="Anikster Y."/>
            <person name="Bruce M."/>
            <person name="Wang M."/>
            <person name="Yin C."/>
            <person name="McCallum B."/>
            <person name="Szabo L.J."/>
            <person name="Hulbert S."/>
            <person name="Chen X."/>
            <person name="Fellers J.P."/>
        </authorList>
    </citation>
    <scope>NUCLEOTIDE SEQUENCE</scope>
    <source>
        <strain evidence="4">isolate 1-1 / race 1 (BBBD)</strain>
        <strain evidence="5">Isolate 1-1 / race 1 (BBBD)</strain>
    </source>
</reference>
<dbReference type="Pfam" id="PF24764">
    <property type="entry name" value="rva_4"/>
    <property type="match status" value="1"/>
</dbReference>
<dbReference type="EnsemblFungi" id="PTTG_00765-t43_1">
    <property type="protein sequence ID" value="PTTG_00765-t43_1-p1"/>
    <property type="gene ID" value="PTTG_00765"/>
</dbReference>
<reference evidence="4" key="4">
    <citation type="submission" date="2025-05" db="UniProtKB">
        <authorList>
            <consortium name="EnsemblFungi"/>
        </authorList>
    </citation>
    <scope>IDENTIFICATION</scope>
    <source>
        <strain evidence="4">isolate 1-1 / race 1 (BBBD)</strain>
    </source>
</reference>
<protein>
    <recommendedName>
        <fullName evidence="2">Integrase core domain-containing protein</fullName>
    </recommendedName>
</protein>
<dbReference type="OrthoDB" id="5392716at2759"/>
<organism evidence="3">
    <name type="scientific">Puccinia triticina (isolate 1-1 / race 1 (BBBD))</name>
    <name type="common">Brown leaf rust fungus</name>
    <dbReference type="NCBI Taxonomy" id="630390"/>
    <lineage>
        <taxon>Eukaryota</taxon>
        <taxon>Fungi</taxon>
        <taxon>Dikarya</taxon>
        <taxon>Basidiomycota</taxon>
        <taxon>Pucciniomycotina</taxon>
        <taxon>Pucciniomycetes</taxon>
        <taxon>Pucciniales</taxon>
        <taxon>Pucciniaceae</taxon>
        <taxon>Puccinia</taxon>
    </lineage>
</organism>
<dbReference type="AlphaFoldDB" id="A0A180GR08"/>
<gene>
    <name evidence="3" type="ORF">PTTG_00765</name>
</gene>
<evidence type="ECO:0000313" key="3">
    <source>
        <dbReference type="EMBL" id="OAV94858.1"/>
    </source>
</evidence>
<proteinExistence type="predicted"/>
<dbReference type="Proteomes" id="UP000005240">
    <property type="component" value="Unassembled WGS sequence"/>
</dbReference>
<feature type="region of interest" description="Disordered" evidence="1">
    <location>
        <begin position="314"/>
        <end position="345"/>
    </location>
</feature>
<name>A0A180GR08_PUCT1</name>
<keyword evidence="5" id="KW-1185">Reference proteome</keyword>
<feature type="domain" description="Integrase core" evidence="2">
    <location>
        <begin position="66"/>
        <end position="210"/>
    </location>
</feature>
<dbReference type="PANTHER" id="PTHR46177:SF1">
    <property type="entry name" value="INTEGRASE CATALYTIC DOMAIN-CONTAINING PROTEIN"/>
    <property type="match status" value="1"/>
</dbReference>
<dbReference type="PANTHER" id="PTHR46177">
    <property type="entry name" value="INTEGRASE CATALYTIC DOMAIN-CONTAINING PROTEIN"/>
    <property type="match status" value="1"/>
</dbReference>
<accession>A0A180GR08</accession>
<evidence type="ECO:0000313" key="4">
    <source>
        <dbReference type="EnsemblFungi" id="PTTG_00765-t43_1-p1"/>
    </source>
</evidence>
<reference evidence="3" key="1">
    <citation type="submission" date="2009-11" db="EMBL/GenBank/DDBJ databases">
        <authorList>
            <consortium name="The Broad Institute Genome Sequencing Platform"/>
            <person name="Ward D."/>
            <person name="Feldgarden M."/>
            <person name="Earl A."/>
            <person name="Young S.K."/>
            <person name="Zeng Q."/>
            <person name="Koehrsen M."/>
            <person name="Alvarado L."/>
            <person name="Berlin A."/>
            <person name="Bochicchio J."/>
            <person name="Borenstein D."/>
            <person name="Chapman S.B."/>
            <person name="Chen Z."/>
            <person name="Engels R."/>
            <person name="Freedman E."/>
            <person name="Gellesch M."/>
            <person name="Goldberg J."/>
            <person name="Griggs A."/>
            <person name="Gujja S."/>
            <person name="Heilman E."/>
            <person name="Heiman D."/>
            <person name="Hepburn T."/>
            <person name="Howarth C."/>
            <person name="Jen D."/>
            <person name="Larson L."/>
            <person name="Lewis B."/>
            <person name="Mehta T."/>
            <person name="Park D."/>
            <person name="Pearson M."/>
            <person name="Roberts A."/>
            <person name="Saif S."/>
            <person name="Shea T."/>
            <person name="Shenoy N."/>
            <person name="Sisk P."/>
            <person name="Stolte C."/>
            <person name="Sykes S."/>
            <person name="Thomson T."/>
            <person name="Walk T."/>
            <person name="White J."/>
            <person name="Yandava C."/>
            <person name="Izard J."/>
            <person name="Baranova O.V."/>
            <person name="Blanton J.M."/>
            <person name="Tanner A.C."/>
            <person name="Dewhirst F.E."/>
            <person name="Haas B."/>
            <person name="Nusbaum C."/>
            <person name="Birren B."/>
        </authorList>
    </citation>
    <scope>NUCLEOTIDE SEQUENCE [LARGE SCALE GENOMIC DNA]</scope>
    <source>
        <strain evidence="3">1-1 BBBD Race 1</strain>
    </source>
</reference>